<protein>
    <submittedName>
        <fullName evidence="1">Uncharacterized protein</fullName>
    </submittedName>
</protein>
<comment type="caution">
    <text evidence="1">The sequence shown here is derived from an EMBL/GenBank/DDBJ whole genome shotgun (WGS) entry which is preliminary data.</text>
</comment>
<dbReference type="Proteomes" id="UP000052012">
    <property type="component" value="Unassembled WGS sequence"/>
</dbReference>
<keyword evidence="2" id="KW-1185">Reference proteome</keyword>
<dbReference type="PATRIC" id="fig|1423781.4.peg.648"/>
<evidence type="ECO:0000313" key="1">
    <source>
        <dbReference type="EMBL" id="KRM69085.1"/>
    </source>
</evidence>
<accession>A0A0R2AQ80</accession>
<dbReference type="EMBL" id="AYYQ01000008">
    <property type="protein sequence ID" value="KRM69085.1"/>
    <property type="molecule type" value="Genomic_DNA"/>
</dbReference>
<evidence type="ECO:0000313" key="2">
    <source>
        <dbReference type="Proteomes" id="UP000052012"/>
    </source>
</evidence>
<organism evidence="1 2">
    <name type="scientific">Apilactobacillus ozensis DSM 23829 = JCM 17196</name>
    <dbReference type="NCBI Taxonomy" id="1423781"/>
    <lineage>
        <taxon>Bacteria</taxon>
        <taxon>Bacillati</taxon>
        <taxon>Bacillota</taxon>
        <taxon>Bacilli</taxon>
        <taxon>Lactobacillales</taxon>
        <taxon>Lactobacillaceae</taxon>
        <taxon>Apilactobacillus</taxon>
    </lineage>
</organism>
<dbReference type="RefSeq" id="WP_054658568.1">
    <property type="nucleotide sequence ID" value="NZ_AYYQ01000008.1"/>
</dbReference>
<reference evidence="1 2" key="1">
    <citation type="journal article" date="2015" name="Genome Announc.">
        <title>Expanding the biotechnology potential of lactobacilli through comparative genomics of 213 strains and associated genera.</title>
        <authorList>
            <person name="Sun Z."/>
            <person name="Harris H.M."/>
            <person name="McCann A."/>
            <person name="Guo C."/>
            <person name="Argimon S."/>
            <person name="Zhang W."/>
            <person name="Yang X."/>
            <person name="Jeffery I.B."/>
            <person name="Cooney J.C."/>
            <person name="Kagawa T.F."/>
            <person name="Liu W."/>
            <person name="Song Y."/>
            <person name="Salvetti E."/>
            <person name="Wrobel A."/>
            <person name="Rasinkangas P."/>
            <person name="Parkhill J."/>
            <person name="Rea M.C."/>
            <person name="O'Sullivan O."/>
            <person name="Ritari J."/>
            <person name="Douillard F.P."/>
            <person name="Paul Ross R."/>
            <person name="Yang R."/>
            <person name="Briner A.E."/>
            <person name="Felis G.E."/>
            <person name="de Vos W.M."/>
            <person name="Barrangou R."/>
            <person name="Klaenhammer T.R."/>
            <person name="Caufield P.W."/>
            <person name="Cui Y."/>
            <person name="Zhang H."/>
            <person name="O'Toole P.W."/>
        </authorList>
    </citation>
    <scope>NUCLEOTIDE SEQUENCE [LARGE SCALE GENOMIC DNA]</scope>
    <source>
        <strain evidence="1 2">DSM 23829</strain>
    </source>
</reference>
<dbReference type="STRING" id="1423781.FD06_GL000634"/>
<sequence>MEIQITDEEIKNVKNDLNNAKQRVHLVIFRTNHSIDDKPSMSLITDYQTFLNAKNKFDHSDLKIIRDILPVTDNLACWAIMQHKLATHDYEEKAVIINKLAFFTNQVLLENKLPSNS</sequence>
<dbReference type="AlphaFoldDB" id="A0A0R2AQ80"/>
<gene>
    <name evidence="1" type="ORF">FD06_GL000634</name>
</gene>
<dbReference type="OrthoDB" id="2313502at2"/>
<name>A0A0R2AQ80_9LACO</name>
<proteinExistence type="predicted"/>